<organism evidence="9 10">
    <name type="scientific">Alkalimarinus sediminis</name>
    <dbReference type="NCBI Taxonomy" id="1632866"/>
    <lineage>
        <taxon>Bacteria</taxon>
        <taxon>Pseudomonadati</taxon>
        <taxon>Pseudomonadota</taxon>
        <taxon>Gammaproteobacteria</taxon>
        <taxon>Alteromonadales</taxon>
        <taxon>Alteromonadaceae</taxon>
        <taxon>Alkalimarinus</taxon>
    </lineage>
</organism>
<dbReference type="PANTHER" id="PTHR43811:SF23">
    <property type="entry name" value="FKBP-TYPE 22 KDA PEPTIDYL-PROLYL CIS-TRANS ISOMERASE"/>
    <property type="match status" value="1"/>
</dbReference>
<accession>A0A9E8HMM7</accession>
<evidence type="ECO:0000256" key="6">
    <source>
        <dbReference type="PROSITE-ProRule" id="PRU00277"/>
    </source>
</evidence>
<dbReference type="FunFam" id="3.10.50.40:FF:000045">
    <property type="entry name" value="Peptidyl-prolyl cis-trans isomerase"/>
    <property type="match status" value="1"/>
</dbReference>
<evidence type="ECO:0000256" key="1">
    <source>
        <dbReference type="ARBA" id="ARBA00000971"/>
    </source>
</evidence>
<evidence type="ECO:0000256" key="4">
    <source>
        <dbReference type="ARBA" id="ARBA00023110"/>
    </source>
</evidence>
<dbReference type="SUPFAM" id="SSF54534">
    <property type="entry name" value="FKBP-like"/>
    <property type="match status" value="1"/>
</dbReference>
<dbReference type="PROSITE" id="PS50059">
    <property type="entry name" value="FKBP_PPIASE"/>
    <property type="match status" value="1"/>
</dbReference>
<name>A0A9E8HMM7_9ALTE</name>
<dbReference type="InterPro" id="IPR046357">
    <property type="entry name" value="PPIase_dom_sf"/>
</dbReference>
<evidence type="ECO:0000256" key="2">
    <source>
        <dbReference type="ARBA" id="ARBA00006577"/>
    </source>
</evidence>
<evidence type="ECO:0000256" key="7">
    <source>
        <dbReference type="RuleBase" id="RU003915"/>
    </source>
</evidence>
<keyword evidence="3" id="KW-0732">Signal</keyword>
<evidence type="ECO:0000256" key="3">
    <source>
        <dbReference type="ARBA" id="ARBA00022729"/>
    </source>
</evidence>
<evidence type="ECO:0000313" key="10">
    <source>
        <dbReference type="Proteomes" id="UP001164472"/>
    </source>
</evidence>
<comment type="similarity">
    <text evidence="2 7">Belongs to the FKBP-type PPIase family.</text>
</comment>
<sequence>MDKVSYGMGLNIGKNFKQQDLEMNIDAIAAGMRDAMAGQQRLEDDVIKASAEAVRDREMEKQRALSDAQSQEGVAFLAENAKREGVNSTPSGLQYEIITQGSGEGESPKVTDVVSVHYHGTLIDGTVFDSSVERNQPAQFPLNAVIAGWTEALQLMKVGDKWKLYLPAEIAYGARSPSPKIPANSALIFEVELLDIKES</sequence>
<proteinExistence type="inferred from homology"/>
<dbReference type="Gene3D" id="1.10.287.460">
    <property type="entry name" value="Peptidyl-prolyl cis-trans isomerase, FKBP-type, N-terminal domain"/>
    <property type="match status" value="1"/>
</dbReference>
<dbReference type="PANTHER" id="PTHR43811">
    <property type="entry name" value="FKBP-TYPE PEPTIDYL-PROLYL CIS-TRANS ISOMERASE FKPA"/>
    <property type="match status" value="1"/>
</dbReference>
<keyword evidence="10" id="KW-1185">Reference proteome</keyword>
<dbReference type="InterPro" id="IPR000774">
    <property type="entry name" value="PPIase_FKBP_N"/>
</dbReference>
<keyword evidence="4 6" id="KW-0697">Rotamase</keyword>
<feature type="domain" description="PPIase FKBP-type" evidence="8">
    <location>
        <begin position="111"/>
        <end position="197"/>
    </location>
</feature>
<dbReference type="GO" id="GO:0003755">
    <property type="term" value="F:peptidyl-prolyl cis-trans isomerase activity"/>
    <property type="evidence" value="ECO:0007669"/>
    <property type="project" value="UniProtKB-UniRule"/>
</dbReference>
<dbReference type="EC" id="5.2.1.8" evidence="7"/>
<comment type="catalytic activity">
    <reaction evidence="1 6 7">
        <text>[protein]-peptidylproline (omega=180) = [protein]-peptidylproline (omega=0)</text>
        <dbReference type="Rhea" id="RHEA:16237"/>
        <dbReference type="Rhea" id="RHEA-COMP:10747"/>
        <dbReference type="Rhea" id="RHEA-COMP:10748"/>
        <dbReference type="ChEBI" id="CHEBI:83833"/>
        <dbReference type="ChEBI" id="CHEBI:83834"/>
        <dbReference type="EC" id="5.2.1.8"/>
    </reaction>
</comment>
<dbReference type="AlphaFoldDB" id="A0A9E8HMM7"/>
<dbReference type="NCBIfam" id="NF008602">
    <property type="entry name" value="PRK11570.1"/>
    <property type="match status" value="1"/>
</dbReference>
<dbReference type="InterPro" id="IPR001179">
    <property type="entry name" value="PPIase_FKBP_dom"/>
</dbReference>
<dbReference type="KEGG" id="asem:NNL22_00555"/>
<dbReference type="Proteomes" id="UP001164472">
    <property type="component" value="Chromosome"/>
</dbReference>
<evidence type="ECO:0000313" key="9">
    <source>
        <dbReference type="EMBL" id="UZW76892.1"/>
    </source>
</evidence>
<keyword evidence="5 6" id="KW-0413">Isomerase</keyword>
<dbReference type="Gene3D" id="3.10.50.40">
    <property type="match status" value="1"/>
</dbReference>
<dbReference type="Pfam" id="PF00254">
    <property type="entry name" value="FKBP_C"/>
    <property type="match status" value="1"/>
</dbReference>
<gene>
    <name evidence="9" type="ORF">NNL22_00555</name>
</gene>
<evidence type="ECO:0000256" key="5">
    <source>
        <dbReference type="ARBA" id="ARBA00023235"/>
    </source>
</evidence>
<dbReference type="Pfam" id="PF01346">
    <property type="entry name" value="FKBP_N"/>
    <property type="match status" value="1"/>
</dbReference>
<evidence type="ECO:0000259" key="8">
    <source>
        <dbReference type="PROSITE" id="PS50059"/>
    </source>
</evidence>
<dbReference type="InterPro" id="IPR036944">
    <property type="entry name" value="PPIase_FKBP_N_sf"/>
</dbReference>
<protein>
    <recommendedName>
        <fullName evidence="7">Peptidyl-prolyl cis-trans isomerase</fullName>
        <ecNumber evidence="7">5.2.1.8</ecNumber>
    </recommendedName>
</protein>
<reference evidence="9" key="1">
    <citation type="submission" date="2022-07" db="EMBL/GenBank/DDBJ databases">
        <title>Alkalimarinus sp. nov., isolated from gut of a Alitta virens.</title>
        <authorList>
            <person name="Yang A.I."/>
            <person name="Shin N.-R."/>
        </authorList>
    </citation>
    <scope>NUCLEOTIDE SEQUENCE</scope>
    <source>
        <strain evidence="9">FA028</strain>
    </source>
</reference>
<dbReference type="GO" id="GO:0006457">
    <property type="term" value="P:protein folding"/>
    <property type="evidence" value="ECO:0007669"/>
    <property type="project" value="InterPro"/>
</dbReference>
<dbReference type="EMBL" id="CP101527">
    <property type="protein sequence ID" value="UZW76892.1"/>
    <property type="molecule type" value="Genomic_DNA"/>
</dbReference>